<dbReference type="AlphaFoldDB" id="A0A660SD27"/>
<organism evidence="1 2">
    <name type="scientific">candidate division WOR-3 bacterium</name>
    <dbReference type="NCBI Taxonomy" id="2052148"/>
    <lineage>
        <taxon>Bacteria</taxon>
        <taxon>Bacteria division WOR-3</taxon>
    </lineage>
</organism>
<accession>A0A660SD27</accession>
<dbReference type="Proteomes" id="UP000268469">
    <property type="component" value="Unassembled WGS sequence"/>
</dbReference>
<reference evidence="1 2" key="1">
    <citation type="submission" date="2018-06" db="EMBL/GenBank/DDBJ databases">
        <title>Extensive metabolic versatility and redundancy in microbially diverse, dynamic hydrothermal sediments.</title>
        <authorList>
            <person name="Dombrowski N."/>
            <person name="Teske A."/>
            <person name="Baker B.J."/>
        </authorList>
    </citation>
    <scope>NUCLEOTIDE SEQUENCE [LARGE SCALE GENOMIC DNA]</scope>
    <source>
        <strain evidence="1">B36_G15</strain>
    </source>
</reference>
<evidence type="ECO:0000313" key="2">
    <source>
        <dbReference type="Proteomes" id="UP000268469"/>
    </source>
</evidence>
<dbReference type="InterPro" id="IPR032315">
    <property type="entry name" value="DUF4846"/>
</dbReference>
<evidence type="ECO:0000313" key="1">
    <source>
        <dbReference type="EMBL" id="RKX68563.1"/>
    </source>
</evidence>
<protein>
    <recommendedName>
        <fullName evidence="3">DUF4846 domain-containing protein</fullName>
    </recommendedName>
</protein>
<proteinExistence type="predicted"/>
<name>A0A660SD27_UNCW3</name>
<evidence type="ECO:0008006" key="3">
    <source>
        <dbReference type="Google" id="ProtNLM"/>
    </source>
</evidence>
<sequence length="262" mass="30365">MVLLLIITISPYPWLRGYDSSQTIIRRIQPPEGYRRIEASPFGEWLRHLPLKRGRPPVYLYNGRKKADQTVHHAVVDLDVGDEDLQQCADAIIRLRAEYLYQRGCFDSIGFLITSGDWIRFRKWISGFRPVVRGNRVTWIRKGISDSSYQSFREYLRFIFKYAGTYSLAKELKKTDPADPQIGDVFIQPGFPGHAILIIDLARDPRTGKMVMLLGQSFLPAQDFHILNNPENPSLSPWYEVKEGGELITPEWEFDFGDLSRW</sequence>
<comment type="caution">
    <text evidence="1">The sequence shown here is derived from an EMBL/GenBank/DDBJ whole genome shotgun (WGS) entry which is preliminary data.</text>
</comment>
<dbReference type="Pfam" id="PF16138">
    <property type="entry name" value="DUF4846"/>
    <property type="match status" value="1"/>
</dbReference>
<dbReference type="EMBL" id="QNBE01000149">
    <property type="protein sequence ID" value="RKX68563.1"/>
    <property type="molecule type" value="Genomic_DNA"/>
</dbReference>
<gene>
    <name evidence="1" type="ORF">DRP53_10480</name>
</gene>